<proteinExistence type="predicted"/>
<feature type="region of interest" description="Disordered" evidence="1">
    <location>
        <begin position="63"/>
        <end position="93"/>
    </location>
</feature>
<sequence>MARFSYFLSVPRGWYDGHPTSSRWVSVGLTALVWEARGGGGDQLQGLDSQSLVLGQQQVSQVRSLETQSLGPTQTTEPDPSFTTAPGASWHSEVGGTRLLGTFQPWRAGIPCPVLDPAAPSPPPVPGHSNPHQPGDPGTRNRLCLSSSKTATLGTPPSALTENRPCAGMVSLLSGRSRVPDPGCLDQKHLQSFKARCYLSVHLKLSQARESPKILSECRRGFSRSGMEPKTLHF</sequence>
<accession>A0A3Q7PJ83</accession>
<evidence type="ECO:0000313" key="3">
    <source>
        <dbReference type="RefSeq" id="XP_025716016.1"/>
    </source>
</evidence>
<evidence type="ECO:0000256" key="1">
    <source>
        <dbReference type="SAM" id="MobiDB-lite"/>
    </source>
</evidence>
<evidence type="ECO:0000313" key="2">
    <source>
        <dbReference type="Proteomes" id="UP000286641"/>
    </source>
</evidence>
<gene>
    <name evidence="3" type="primary">LOC112814626</name>
</gene>
<feature type="region of interest" description="Disordered" evidence="1">
    <location>
        <begin position="114"/>
        <end position="159"/>
    </location>
</feature>
<name>A0A3Q7PJ83_CALUR</name>
<keyword evidence="2" id="KW-1185">Reference proteome</keyword>
<reference key="1">
    <citation type="submission" date="2019-01" db="UniProtKB">
        <authorList>
            <consortium name="RefSeq"/>
        </authorList>
    </citation>
    <scope>IDENTIFICATION</scope>
</reference>
<reference evidence="3" key="2">
    <citation type="submission" date="2025-08" db="UniProtKB">
        <authorList>
            <consortium name="RefSeq"/>
        </authorList>
    </citation>
    <scope>IDENTIFICATION</scope>
    <source>
        <tissue evidence="3">Blood</tissue>
    </source>
</reference>
<organism evidence="2 3">
    <name type="scientific">Callorhinus ursinus</name>
    <name type="common">Northern fur seal</name>
    <dbReference type="NCBI Taxonomy" id="34884"/>
    <lineage>
        <taxon>Eukaryota</taxon>
        <taxon>Metazoa</taxon>
        <taxon>Chordata</taxon>
        <taxon>Craniata</taxon>
        <taxon>Vertebrata</taxon>
        <taxon>Euteleostomi</taxon>
        <taxon>Mammalia</taxon>
        <taxon>Eutheria</taxon>
        <taxon>Laurasiatheria</taxon>
        <taxon>Carnivora</taxon>
        <taxon>Caniformia</taxon>
        <taxon>Pinnipedia</taxon>
        <taxon>Otariidae</taxon>
        <taxon>Callorhinus</taxon>
    </lineage>
</organism>
<feature type="compositionally biased region" description="Polar residues" evidence="1">
    <location>
        <begin position="144"/>
        <end position="159"/>
    </location>
</feature>
<feature type="compositionally biased region" description="Polar residues" evidence="1">
    <location>
        <begin position="63"/>
        <end position="86"/>
    </location>
</feature>
<dbReference type="RefSeq" id="XP_025716016.1">
    <property type="nucleotide sequence ID" value="XM_025860231.1"/>
</dbReference>
<dbReference type="InParanoid" id="A0A3Q7PJ83"/>
<dbReference type="AlphaFoldDB" id="A0A3Q7PJ83"/>
<dbReference type="Proteomes" id="UP000286641">
    <property type="component" value="Unplaced"/>
</dbReference>
<protein>
    <submittedName>
        <fullName evidence="3">Uncharacterized protein LOC112814626</fullName>
    </submittedName>
</protein>